<sequence length="1134" mass="125895">MPSNISADEDIEAGGFSAKKIFVTKPNHNFLVPQKIQTTFGNRFSVSATEAQISRKSSAASDLSLPLSPKTLEHPPLIDFYQQTLPKVADVKRRPTLTELIHGSEAAADESLEDFEKRNAKIIQAQLKPPKQPHSHGAKIHPSENGSDKARKFTKAETETKKFGWIEGVFIRCCANIFGVMLYLRMAWVAGQAGIIMGSMIVLLGGLITLITALSMSAICTNGQVKGGGAYYLISRSLGPKFGGAIGVIFSMANAVAVAMYVVGFAETVVELLASYDISIIDGGINDVRIIGLVTCCALLGIIFVGLGFEAKMQIILLIIVLASIINFYIGAFFPPSEEKQLKGMTGFSVSTFIENLYPSFRDDYYFFSVFAIYFPAATGIMAGANISGDLKNSTTAIPKGTILAIFSTTLIYLSVVWICGATVIRDADGVMLPTLLETPTTITNNGWWISSIFSSIFGKGTQYFAKPDCVFDNNKQCEYGIMNDFQTFNLVALWSPLVVAGILTSTISSALLSLVSAPKVFQAVAQDKLFPYIDYFSTGFNNNPEPQKAYILAFIVSCLVVLVGNLNAIAPIISNFYLSTYILINFACFDTTFARSPGFRPSFKYYNQWISLLGSILCVCVMFVISYVNALITFLFFGLLFLYMSHRKPDVNWGSSNQAHAYRNALQYAQKLENINEHVKNYRPQILVLSGNPAARPPLVDFAHAITKGNSLLVCGHVIPYTYSGSINQLIDKLTSQIRSWFHRRHLKAFYFPTANADFRQGVQCLLQGSGLGKLKPNILFIGFKQSWNSKDENGLKEINDYFNIIQDAFDSEMGVCVLRNAKNGFDFSDLMHEKEIPMIPKAEKFVEKSEKRSEWGTKSIKAFNSLRFKKSAAVIEAAEKKQSVISMDPFPDAARIEGGNNTVSGSESDSDISLTGLDMMRLAKHFNPDQIQILTAINRFQFKVIKGTIDVWWLYDDGGLSLLIPYLLTQRKSYLEGAKLRIFTLSSQSKIIEDEQRKLAALLSKFRINFAEVKVIKDDGRKPNIESILEFEKLIDPFCIDSSDISEPKKEGLIQESELSLNQEKTWRTLRMAENLQKYSSESDLIVVTLPVPRKGLISSCLYMAWIDMMTKNLPPTLLVRGNQTSVLTFYS</sequence>
<name>A0AC34GUE6_9BILA</name>
<organism evidence="1 2">
    <name type="scientific">Panagrolaimus sp. ES5</name>
    <dbReference type="NCBI Taxonomy" id="591445"/>
    <lineage>
        <taxon>Eukaryota</taxon>
        <taxon>Metazoa</taxon>
        <taxon>Ecdysozoa</taxon>
        <taxon>Nematoda</taxon>
        <taxon>Chromadorea</taxon>
        <taxon>Rhabditida</taxon>
        <taxon>Tylenchina</taxon>
        <taxon>Panagrolaimomorpha</taxon>
        <taxon>Panagrolaimoidea</taxon>
        <taxon>Panagrolaimidae</taxon>
        <taxon>Panagrolaimus</taxon>
    </lineage>
</organism>
<reference evidence="2" key="1">
    <citation type="submission" date="2022-11" db="UniProtKB">
        <authorList>
            <consortium name="WormBaseParasite"/>
        </authorList>
    </citation>
    <scope>IDENTIFICATION</scope>
</reference>
<dbReference type="Proteomes" id="UP000887579">
    <property type="component" value="Unplaced"/>
</dbReference>
<protein>
    <submittedName>
        <fullName evidence="2">Uncharacterized protein</fullName>
    </submittedName>
</protein>
<evidence type="ECO:0000313" key="2">
    <source>
        <dbReference type="WBParaSite" id="ES5_v2.g8089.t1"/>
    </source>
</evidence>
<evidence type="ECO:0000313" key="1">
    <source>
        <dbReference type="Proteomes" id="UP000887579"/>
    </source>
</evidence>
<dbReference type="WBParaSite" id="ES5_v2.g8089.t1">
    <property type="protein sequence ID" value="ES5_v2.g8089.t1"/>
    <property type="gene ID" value="ES5_v2.g8089"/>
</dbReference>
<proteinExistence type="predicted"/>
<accession>A0AC34GUE6</accession>